<proteinExistence type="predicted"/>
<dbReference type="AlphaFoldDB" id="A0A345ZAA2"/>
<protein>
    <recommendedName>
        <fullName evidence="3">Pentapeptide repeat-containing protein</fullName>
    </recommendedName>
</protein>
<dbReference type="SUPFAM" id="SSF141571">
    <property type="entry name" value="Pentapeptide repeat-like"/>
    <property type="match status" value="1"/>
</dbReference>
<sequence>MDLRGKKLNKYRFSQPNLQNIIMDSTTKNDDGTSTDEDPVQFDISPSHYNGVHADLSGADLATADLSMFILDGVLYDENTKLPTTLTAQQKNSMIRIATPGMDLSGQDLDFYYFKGKNISGIIMNDKTTFTKTVDFSDANATKAIFTQMNFSNQTAIFRGTTLVEADMSWGDYSGDDLSSIKAQGAKMTSSNFIATNFKNAQLQNVIMLTSYWDIYSFPTDCTNADFSDADLTGADLTGADVTGAIFTGAKYNANTKLPATMTPAQKASMVLVK</sequence>
<reference evidence="1 2" key="1">
    <citation type="submission" date="2017-12" db="EMBL/GenBank/DDBJ databases">
        <title>Chromulinavorax destructans is a abundant pathogen of dominant heterotrophic picoflagllates.</title>
        <authorList>
            <person name="Deeg C.M."/>
            <person name="Zimmer M."/>
            <person name="Suttle C.A."/>
        </authorList>
    </citation>
    <scope>NUCLEOTIDE SEQUENCE [LARGE SCALE GENOMIC DNA]</scope>
    <source>
        <strain evidence="1 2">SeV1</strain>
    </source>
</reference>
<dbReference type="RefSeq" id="WP_115585234.1">
    <property type="nucleotide sequence ID" value="NZ_CP025544.1"/>
</dbReference>
<evidence type="ECO:0000313" key="1">
    <source>
        <dbReference type="EMBL" id="AXK60219.1"/>
    </source>
</evidence>
<dbReference type="PANTHER" id="PTHR14136">
    <property type="entry name" value="BTB_POZ DOMAIN-CONTAINING PROTEIN KCTD9"/>
    <property type="match status" value="1"/>
</dbReference>
<dbReference type="EMBL" id="CP025544">
    <property type="protein sequence ID" value="AXK60219.1"/>
    <property type="molecule type" value="Genomic_DNA"/>
</dbReference>
<dbReference type="Proteomes" id="UP000254834">
    <property type="component" value="Chromosome"/>
</dbReference>
<dbReference type="KEGG" id="cdes:C0J27_00440"/>
<organism evidence="1 2">
    <name type="scientific">Candidatus Chromulinivorax destructor</name>
    <dbReference type="NCBI Taxonomy" id="2066483"/>
    <lineage>
        <taxon>Bacteria</taxon>
        <taxon>Candidatus Babelota</taxon>
        <taxon>Candidatus Babeliae</taxon>
        <taxon>Candidatus Babeliales</taxon>
        <taxon>Candidatus Chromulinivoraceae</taxon>
        <taxon>Candidatus Chromulinivorax</taxon>
    </lineage>
</organism>
<evidence type="ECO:0000313" key="2">
    <source>
        <dbReference type="Proteomes" id="UP000254834"/>
    </source>
</evidence>
<dbReference type="Pfam" id="PF00805">
    <property type="entry name" value="Pentapeptide"/>
    <property type="match status" value="3"/>
</dbReference>
<dbReference type="Gene3D" id="2.160.20.80">
    <property type="entry name" value="E3 ubiquitin-protein ligase SopA"/>
    <property type="match status" value="2"/>
</dbReference>
<gene>
    <name evidence="1" type="ORF">C0J27_00440</name>
</gene>
<dbReference type="InterPro" id="IPR051082">
    <property type="entry name" value="Pentapeptide-BTB/POZ_domain"/>
</dbReference>
<keyword evidence="2" id="KW-1185">Reference proteome</keyword>
<dbReference type="PANTHER" id="PTHR14136:SF17">
    <property type="entry name" value="BTB_POZ DOMAIN-CONTAINING PROTEIN KCTD9"/>
    <property type="match status" value="1"/>
</dbReference>
<name>A0A345ZAA2_9BACT</name>
<evidence type="ECO:0008006" key="3">
    <source>
        <dbReference type="Google" id="ProtNLM"/>
    </source>
</evidence>
<dbReference type="InterPro" id="IPR001646">
    <property type="entry name" value="5peptide_repeat"/>
</dbReference>
<accession>A0A345ZAA2</accession>
<dbReference type="OrthoDB" id="7908941at2"/>